<evidence type="ECO:0000313" key="3">
    <source>
        <dbReference type="Ensembl" id="ENSCCRP00000136270.1"/>
    </source>
</evidence>
<keyword evidence="4" id="KW-1185">Reference proteome</keyword>
<evidence type="ECO:0000259" key="2">
    <source>
        <dbReference type="Pfam" id="PF24764"/>
    </source>
</evidence>
<feature type="domain" description="Integrase core" evidence="2">
    <location>
        <begin position="112"/>
        <end position="134"/>
    </location>
</feature>
<dbReference type="PANTHER" id="PTHR46791">
    <property type="entry name" value="EXPRESSED PROTEIN"/>
    <property type="match status" value="1"/>
</dbReference>
<dbReference type="AlphaFoldDB" id="A0A9J8A4I4"/>
<dbReference type="PANTHER" id="PTHR46791:SF11">
    <property type="entry name" value="INTEGRASE CATALYTIC DOMAIN-CONTAINING PROTEIN"/>
    <property type="match status" value="1"/>
</dbReference>
<organism evidence="3 4">
    <name type="scientific">Cyprinus carpio carpio</name>
    <dbReference type="NCBI Taxonomy" id="630221"/>
    <lineage>
        <taxon>Eukaryota</taxon>
        <taxon>Metazoa</taxon>
        <taxon>Chordata</taxon>
        <taxon>Craniata</taxon>
        <taxon>Vertebrata</taxon>
        <taxon>Euteleostomi</taxon>
        <taxon>Actinopterygii</taxon>
        <taxon>Neopterygii</taxon>
        <taxon>Teleostei</taxon>
        <taxon>Ostariophysi</taxon>
        <taxon>Cypriniformes</taxon>
        <taxon>Cyprinidae</taxon>
        <taxon>Cyprininae</taxon>
        <taxon>Cyprinus</taxon>
    </lineage>
</organism>
<evidence type="ECO:0000313" key="4">
    <source>
        <dbReference type="Proteomes" id="UP001108240"/>
    </source>
</evidence>
<dbReference type="InterPro" id="IPR058913">
    <property type="entry name" value="Integrase_dom_put"/>
</dbReference>
<accession>A0A9J8A4I4</accession>
<sequence>MAQLEYLLELDFTIPEISRLLHVSLSTVMRRMKEYRLSVKKTYTQISAEDLKKVVSEFIQQCPNSGYAMVSGYLKSLGIKVTRSTVRETLKAVDPVGTLLRGLHLNFIHRRVYSVPSPLSLWHIDGNHRLIKWISLTLEWTGMVLFLAWIMVLLKFLRPLLRFSRLYSEKSLKTLIL</sequence>
<proteinExistence type="predicted"/>
<keyword evidence="1" id="KW-0812">Transmembrane</keyword>
<keyword evidence="1" id="KW-0472">Membrane</keyword>
<feature type="transmembrane region" description="Helical" evidence="1">
    <location>
        <begin position="133"/>
        <end position="157"/>
    </location>
</feature>
<dbReference type="GeneTree" id="ENSGT00940000165266"/>
<dbReference type="Pfam" id="PF24764">
    <property type="entry name" value="rva_4"/>
    <property type="match status" value="1"/>
</dbReference>
<protein>
    <recommendedName>
        <fullName evidence="2">Integrase core domain-containing protein</fullName>
    </recommendedName>
</protein>
<dbReference type="Ensembl" id="ENSCCRT00000142225.1">
    <property type="protein sequence ID" value="ENSCCRP00000136270.1"/>
    <property type="gene ID" value="ENSCCRG00000063518.1"/>
</dbReference>
<keyword evidence="1" id="KW-1133">Transmembrane helix</keyword>
<dbReference type="Proteomes" id="UP001108240">
    <property type="component" value="Unplaced"/>
</dbReference>
<reference evidence="3" key="1">
    <citation type="submission" date="2025-08" db="UniProtKB">
        <authorList>
            <consortium name="Ensembl"/>
        </authorList>
    </citation>
    <scope>IDENTIFICATION</scope>
</reference>
<reference evidence="3" key="2">
    <citation type="submission" date="2025-09" db="UniProtKB">
        <authorList>
            <consortium name="Ensembl"/>
        </authorList>
    </citation>
    <scope>IDENTIFICATION</scope>
</reference>
<evidence type="ECO:0000256" key="1">
    <source>
        <dbReference type="SAM" id="Phobius"/>
    </source>
</evidence>
<name>A0A9J8A4I4_CYPCA</name>